<evidence type="ECO:0000256" key="1">
    <source>
        <dbReference type="ARBA" id="ARBA00004651"/>
    </source>
</evidence>
<dbReference type="RefSeq" id="WP_092735567.1">
    <property type="nucleotide sequence ID" value="NZ_FNAS01000001.1"/>
</dbReference>
<feature type="transmembrane region" description="Helical" evidence="6">
    <location>
        <begin position="371"/>
        <end position="392"/>
    </location>
</feature>
<dbReference type="STRING" id="1071918.SAMN05421544_101121"/>
<organism evidence="7 8">
    <name type="scientific">Riemerella columbipharyngis</name>
    <dbReference type="NCBI Taxonomy" id="1071918"/>
    <lineage>
        <taxon>Bacteria</taxon>
        <taxon>Pseudomonadati</taxon>
        <taxon>Bacteroidota</taxon>
        <taxon>Flavobacteriia</taxon>
        <taxon>Flavobacteriales</taxon>
        <taxon>Weeksellaceae</taxon>
        <taxon>Riemerella</taxon>
    </lineage>
</organism>
<keyword evidence="2" id="KW-1003">Cell membrane</keyword>
<keyword evidence="5 6" id="KW-0472">Membrane</keyword>
<sequence length="484" mass="55460">MLKKLDKYIIKTFFGPFLFIFSVLCFIFIVNIVWIKLSDFTGKGLTPFEISKLLFYLGVSIIQMVMPLTILLSSIMTFGDFGEHYELAAIKSAGISLFRVMRPLLMVVGIIAGILFLFSNNIIPSFNKKAKNMLYNIAIARPALSFTAGQFVTSLPGTSVKFDKIEGENGQNLTGVFIHKTANLYEDQQTIVAKRGRFANAEDPNYLKLVLYNGYIFEDNIDGSDFSRRVKQPNQSVKFDSLVSNFDISELRNQAIEKEKVTDNYDFHNYSEVSNDIKKVKNDNKSGFETISYDILSQISPYLTSDGVKDKTKLPPLPFKLDTLDSKKRLRILENAYDKITTLKDNSKNYKNEIYNMIKHQSTVIKYQQKMLSYSFACLIFFIIGASLGSIIRKGGMGFPVVVAIMIYIVFYVIDLTAENLSWKSRLNPYLAVWLPNIVLFPLSIWLVFKALTDSQVFDAEKYKMFFKPIIKPFIKKEEHKRYQ</sequence>
<feature type="transmembrane region" description="Helical" evidence="6">
    <location>
        <begin position="430"/>
        <end position="449"/>
    </location>
</feature>
<dbReference type="Pfam" id="PF03739">
    <property type="entry name" value="LptF_LptG"/>
    <property type="match status" value="1"/>
</dbReference>
<dbReference type="Proteomes" id="UP000198517">
    <property type="component" value="Unassembled WGS sequence"/>
</dbReference>
<evidence type="ECO:0000256" key="5">
    <source>
        <dbReference type="ARBA" id="ARBA00023136"/>
    </source>
</evidence>
<evidence type="ECO:0000256" key="2">
    <source>
        <dbReference type="ARBA" id="ARBA00022475"/>
    </source>
</evidence>
<evidence type="ECO:0000313" key="7">
    <source>
        <dbReference type="EMBL" id="SDD88333.1"/>
    </source>
</evidence>
<dbReference type="AlphaFoldDB" id="A0A1G6YE98"/>
<dbReference type="PANTHER" id="PTHR33529:SF6">
    <property type="entry name" value="YJGP_YJGQ FAMILY PERMEASE"/>
    <property type="match status" value="1"/>
</dbReference>
<dbReference type="EMBL" id="FNAS01000001">
    <property type="protein sequence ID" value="SDD88333.1"/>
    <property type="molecule type" value="Genomic_DNA"/>
</dbReference>
<dbReference type="GO" id="GO:0043190">
    <property type="term" value="C:ATP-binding cassette (ABC) transporter complex"/>
    <property type="evidence" value="ECO:0007669"/>
    <property type="project" value="TreeGrafter"/>
</dbReference>
<dbReference type="InterPro" id="IPR005495">
    <property type="entry name" value="LptG/LptF_permease"/>
</dbReference>
<feature type="transmembrane region" description="Helical" evidence="6">
    <location>
        <begin position="399"/>
        <end position="418"/>
    </location>
</feature>
<dbReference type="OrthoDB" id="1096108at2"/>
<keyword evidence="8" id="KW-1185">Reference proteome</keyword>
<gene>
    <name evidence="7" type="ORF">SAMN05421544_101121</name>
</gene>
<comment type="subcellular location">
    <subcellularLocation>
        <location evidence="1">Cell membrane</location>
        <topology evidence="1">Multi-pass membrane protein</topology>
    </subcellularLocation>
</comment>
<keyword evidence="4 6" id="KW-1133">Transmembrane helix</keyword>
<proteinExistence type="predicted"/>
<evidence type="ECO:0000313" key="8">
    <source>
        <dbReference type="Proteomes" id="UP000198517"/>
    </source>
</evidence>
<name>A0A1G6YE98_9FLAO</name>
<evidence type="ECO:0000256" key="4">
    <source>
        <dbReference type="ARBA" id="ARBA00022989"/>
    </source>
</evidence>
<dbReference type="GO" id="GO:0015920">
    <property type="term" value="P:lipopolysaccharide transport"/>
    <property type="evidence" value="ECO:0007669"/>
    <property type="project" value="TreeGrafter"/>
</dbReference>
<evidence type="ECO:0000256" key="6">
    <source>
        <dbReference type="SAM" id="Phobius"/>
    </source>
</evidence>
<keyword evidence="3 6" id="KW-0812">Transmembrane</keyword>
<feature type="transmembrane region" description="Helical" evidence="6">
    <location>
        <begin position="12"/>
        <end position="34"/>
    </location>
</feature>
<reference evidence="7 8" key="1">
    <citation type="submission" date="2016-10" db="EMBL/GenBank/DDBJ databases">
        <authorList>
            <person name="de Groot N.N."/>
        </authorList>
    </citation>
    <scope>NUCLEOTIDE SEQUENCE [LARGE SCALE GENOMIC DNA]</scope>
    <source>
        <strain evidence="7 8">DSM 24015</strain>
    </source>
</reference>
<protein>
    <submittedName>
        <fullName evidence="7">Lipopolysaccharide export system permease protein</fullName>
    </submittedName>
</protein>
<feature type="transmembrane region" description="Helical" evidence="6">
    <location>
        <begin position="54"/>
        <end position="79"/>
    </location>
</feature>
<accession>A0A1G6YE98</accession>
<feature type="transmembrane region" description="Helical" evidence="6">
    <location>
        <begin position="100"/>
        <end position="118"/>
    </location>
</feature>
<evidence type="ECO:0000256" key="3">
    <source>
        <dbReference type="ARBA" id="ARBA00022692"/>
    </source>
</evidence>
<dbReference type="PANTHER" id="PTHR33529">
    <property type="entry name" value="SLR0882 PROTEIN-RELATED"/>
    <property type="match status" value="1"/>
</dbReference>